<evidence type="ECO:0000256" key="5">
    <source>
        <dbReference type="ARBA" id="ARBA00022692"/>
    </source>
</evidence>
<evidence type="ECO:0000256" key="14">
    <source>
        <dbReference type="RuleBase" id="RU000456"/>
    </source>
</evidence>
<evidence type="ECO:0000256" key="12">
    <source>
        <dbReference type="ARBA" id="ARBA00024688"/>
    </source>
</evidence>
<dbReference type="InterPro" id="IPR011759">
    <property type="entry name" value="Cyt_c_oxidase_su2_TM_dom"/>
</dbReference>
<comment type="similarity">
    <text evidence="2 14">Belongs to the cytochrome c oxidase subunit 2 family.</text>
</comment>
<dbReference type="InterPro" id="IPR001505">
    <property type="entry name" value="Copper_CuA"/>
</dbReference>
<feature type="transmembrane region" description="Helical" evidence="16">
    <location>
        <begin position="93"/>
        <end position="118"/>
    </location>
</feature>
<evidence type="ECO:0000259" key="17">
    <source>
        <dbReference type="PROSITE" id="PS50857"/>
    </source>
</evidence>
<dbReference type="InterPro" id="IPR036257">
    <property type="entry name" value="Cyt_c_oxidase_su2_TM_sf"/>
</dbReference>
<keyword evidence="7" id="KW-1278">Translocase</keyword>
<evidence type="ECO:0000256" key="13">
    <source>
        <dbReference type="ARBA" id="ARBA00047816"/>
    </source>
</evidence>
<evidence type="ECO:0000256" key="9">
    <source>
        <dbReference type="ARBA" id="ARBA00022989"/>
    </source>
</evidence>
<dbReference type="GO" id="GO:0005886">
    <property type="term" value="C:plasma membrane"/>
    <property type="evidence" value="ECO:0007669"/>
    <property type="project" value="UniProtKB-SubCell"/>
</dbReference>
<dbReference type="Pfam" id="PF00116">
    <property type="entry name" value="COX2"/>
    <property type="match status" value="1"/>
</dbReference>
<dbReference type="GO" id="GO:0042773">
    <property type="term" value="P:ATP synthesis coupled electron transport"/>
    <property type="evidence" value="ECO:0007669"/>
    <property type="project" value="TreeGrafter"/>
</dbReference>
<dbReference type="InterPro" id="IPR002429">
    <property type="entry name" value="CcO_II-like_C"/>
</dbReference>
<feature type="transmembrane region" description="Helical" evidence="16">
    <location>
        <begin position="52"/>
        <end position="72"/>
    </location>
</feature>
<dbReference type="Gene3D" id="2.60.40.420">
    <property type="entry name" value="Cupredoxins - blue copper proteins"/>
    <property type="match status" value="1"/>
</dbReference>
<dbReference type="PROSITE" id="PS50999">
    <property type="entry name" value="COX2_TM"/>
    <property type="match status" value="1"/>
</dbReference>
<gene>
    <name evidence="19" type="ORF">IB75_16180</name>
</gene>
<dbReference type="PANTHER" id="PTHR22888">
    <property type="entry name" value="CYTOCHROME C OXIDASE, SUBUNIT II"/>
    <property type="match status" value="1"/>
</dbReference>
<evidence type="ECO:0000313" key="20">
    <source>
        <dbReference type="Proteomes" id="UP000028839"/>
    </source>
</evidence>
<evidence type="ECO:0000256" key="1">
    <source>
        <dbReference type="ARBA" id="ARBA00004141"/>
    </source>
</evidence>
<name>A0A0E2YXV7_9GAMM</name>
<comment type="catalytic activity">
    <reaction evidence="13 15">
        <text>4 Fe(II)-[cytochrome c] + O2 + 8 H(+)(in) = 4 Fe(III)-[cytochrome c] + 2 H2O + 4 H(+)(out)</text>
        <dbReference type="Rhea" id="RHEA:11436"/>
        <dbReference type="Rhea" id="RHEA-COMP:10350"/>
        <dbReference type="Rhea" id="RHEA-COMP:14399"/>
        <dbReference type="ChEBI" id="CHEBI:15377"/>
        <dbReference type="ChEBI" id="CHEBI:15378"/>
        <dbReference type="ChEBI" id="CHEBI:15379"/>
        <dbReference type="ChEBI" id="CHEBI:29033"/>
        <dbReference type="ChEBI" id="CHEBI:29034"/>
        <dbReference type="EC" id="7.1.1.9"/>
    </reaction>
</comment>
<dbReference type="Proteomes" id="UP000028839">
    <property type="component" value="Unassembled WGS sequence"/>
</dbReference>
<keyword evidence="10 15" id="KW-0186">Copper</keyword>
<dbReference type="PROSITE" id="PS50857">
    <property type="entry name" value="COX2_CUA"/>
    <property type="match status" value="1"/>
</dbReference>
<evidence type="ECO:0000259" key="18">
    <source>
        <dbReference type="PROSITE" id="PS50999"/>
    </source>
</evidence>
<evidence type="ECO:0000256" key="7">
    <source>
        <dbReference type="ARBA" id="ARBA00022967"/>
    </source>
</evidence>
<dbReference type="GO" id="GO:0005507">
    <property type="term" value="F:copper ion binding"/>
    <property type="evidence" value="ECO:0007669"/>
    <property type="project" value="InterPro"/>
</dbReference>
<evidence type="ECO:0000256" key="10">
    <source>
        <dbReference type="ARBA" id="ARBA00023008"/>
    </source>
</evidence>
<dbReference type="EMBL" id="JPGN01000088">
    <property type="protein sequence ID" value="KFI18054.1"/>
    <property type="molecule type" value="Genomic_DNA"/>
</dbReference>
<comment type="subcellular location">
    <subcellularLocation>
        <location evidence="14">Cell membrane</location>
        <topology evidence="14">Multi-pass membrane protein</topology>
    </subcellularLocation>
    <subcellularLocation>
        <location evidence="1">Membrane</location>
        <topology evidence="1">Multi-pass membrane protein</topology>
    </subcellularLocation>
</comment>
<dbReference type="AlphaFoldDB" id="A0A0E2YXV7"/>
<keyword evidence="4 14" id="KW-0679">Respiratory chain</keyword>
<evidence type="ECO:0000313" key="19">
    <source>
        <dbReference type="EMBL" id="KFI18054.1"/>
    </source>
</evidence>
<reference evidence="19 20" key="1">
    <citation type="submission" date="2014-07" db="EMBL/GenBank/DDBJ databases">
        <title>Comparative analysis of Nitrosococcus oceani genome inventories of strains from Pacific and Atlantic gyres.</title>
        <authorList>
            <person name="Lim C.K."/>
            <person name="Wang L."/>
            <person name="Sayavedra-Soto L.A."/>
            <person name="Klotz M.G."/>
        </authorList>
    </citation>
    <scope>NUCLEOTIDE SEQUENCE [LARGE SCALE GENOMIC DNA]</scope>
    <source>
        <strain evidence="19 20">C-27</strain>
    </source>
</reference>
<dbReference type="OrthoDB" id="9781261at2"/>
<accession>A0A0E2YXV7</accession>
<keyword evidence="5 14" id="KW-0812">Transmembrane</keyword>
<dbReference type="InterPro" id="IPR045187">
    <property type="entry name" value="CcO_II"/>
</dbReference>
<organism evidence="19 20">
    <name type="scientific">Nitrosococcus oceani C-27</name>
    <dbReference type="NCBI Taxonomy" id="314279"/>
    <lineage>
        <taxon>Bacteria</taxon>
        <taxon>Pseudomonadati</taxon>
        <taxon>Pseudomonadota</taxon>
        <taxon>Gammaproteobacteria</taxon>
        <taxon>Chromatiales</taxon>
        <taxon>Chromatiaceae</taxon>
        <taxon>Nitrosococcus</taxon>
    </lineage>
</organism>
<dbReference type="HOGENOM" id="CLU_036876_2_1_6"/>
<dbReference type="SUPFAM" id="SSF81464">
    <property type="entry name" value="Cytochrome c oxidase subunit II-like, transmembrane region"/>
    <property type="match status" value="1"/>
</dbReference>
<proteinExistence type="inferred from homology"/>
<sequence length="281" mass="31025">MGVFNRQSLFATIIGGTGLFLVSGNACAELGLNLTRGVTPTSEEIYDLHMLIFWICVGVGILVYGIMAWSIYHHRKSKGAVASQFHENLTLEVTWTVIPLLILIAVAVPATSAMVRIYDSSASDLTIKVTGYQWRWHYEYVDHDFGFTSSLSTPFDQIVNKAPKGEHYLLEVDNPLVLPTDKKVRFVITADDVNHAFWVPAFGFKQDAIPGFINEAWAVIQEPGIYRGQCAELCGRGHGYMPIVVEAKTPEEFDKWMAESKAAQSGEGANAVIQSAQAEAH</sequence>
<evidence type="ECO:0000256" key="6">
    <source>
        <dbReference type="ARBA" id="ARBA00022723"/>
    </source>
</evidence>
<comment type="cofactor">
    <cofactor evidence="15">
        <name>Cu cation</name>
        <dbReference type="ChEBI" id="CHEBI:23378"/>
    </cofactor>
    <text evidence="15">Binds a copper A center.</text>
</comment>
<feature type="domain" description="Cytochrome oxidase subunit II transmembrane region profile" evidence="18">
    <location>
        <begin position="26"/>
        <end position="121"/>
    </location>
</feature>
<keyword evidence="6 15" id="KW-0479">Metal-binding</keyword>
<evidence type="ECO:0000256" key="11">
    <source>
        <dbReference type="ARBA" id="ARBA00023136"/>
    </source>
</evidence>
<evidence type="ECO:0000256" key="4">
    <source>
        <dbReference type="ARBA" id="ARBA00022660"/>
    </source>
</evidence>
<keyword evidence="9 16" id="KW-1133">Transmembrane helix</keyword>
<evidence type="ECO:0000256" key="8">
    <source>
        <dbReference type="ARBA" id="ARBA00022982"/>
    </source>
</evidence>
<dbReference type="SUPFAM" id="SSF49503">
    <property type="entry name" value="Cupredoxins"/>
    <property type="match status" value="1"/>
</dbReference>
<comment type="caution">
    <text evidence="19">The sequence shown here is derived from an EMBL/GenBank/DDBJ whole genome shotgun (WGS) entry which is preliminary data.</text>
</comment>
<protein>
    <recommendedName>
        <fullName evidence="15">Cytochrome c oxidase subunit 2</fullName>
        <ecNumber evidence="15">7.1.1.9</ecNumber>
    </recommendedName>
</protein>
<dbReference type="PANTHER" id="PTHR22888:SF9">
    <property type="entry name" value="CYTOCHROME C OXIDASE SUBUNIT 2"/>
    <property type="match status" value="1"/>
</dbReference>
<dbReference type="InterPro" id="IPR008972">
    <property type="entry name" value="Cupredoxin"/>
</dbReference>
<dbReference type="Gene3D" id="1.10.287.90">
    <property type="match status" value="1"/>
</dbReference>
<dbReference type="PRINTS" id="PR01166">
    <property type="entry name" value="CYCOXIDASEII"/>
</dbReference>
<evidence type="ECO:0000256" key="15">
    <source>
        <dbReference type="RuleBase" id="RU004024"/>
    </source>
</evidence>
<dbReference type="Pfam" id="PF02790">
    <property type="entry name" value="COX2_TM"/>
    <property type="match status" value="1"/>
</dbReference>
<dbReference type="InterPro" id="IPR014222">
    <property type="entry name" value="Cyt_c_oxidase_su2"/>
</dbReference>
<dbReference type="GO" id="GO:0016491">
    <property type="term" value="F:oxidoreductase activity"/>
    <property type="evidence" value="ECO:0007669"/>
    <property type="project" value="InterPro"/>
</dbReference>
<evidence type="ECO:0000256" key="2">
    <source>
        <dbReference type="ARBA" id="ARBA00007866"/>
    </source>
</evidence>
<dbReference type="GO" id="GO:0004129">
    <property type="term" value="F:cytochrome-c oxidase activity"/>
    <property type="evidence" value="ECO:0007669"/>
    <property type="project" value="UniProtKB-EC"/>
</dbReference>
<evidence type="ECO:0000256" key="3">
    <source>
        <dbReference type="ARBA" id="ARBA00022448"/>
    </source>
</evidence>
<dbReference type="NCBIfam" id="TIGR02866">
    <property type="entry name" value="CoxB"/>
    <property type="match status" value="1"/>
</dbReference>
<feature type="domain" description="Cytochrome oxidase subunit II copper A binding" evidence="17">
    <location>
        <begin position="122"/>
        <end position="259"/>
    </location>
</feature>
<evidence type="ECO:0000256" key="16">
    <source>
        <dbReference type="SAM" id="Phobius"/>
    </source>
</evidence>
<dbReference type="PROSITE" id="PS00078">
    <property type="entry name" value="COX2"/>
    <property type="match status" value="1"/>
</dbReference>
<comment type="function">
    <text evidence="12 15">Subunits I and II form the functional core of the enzyme complex. Electrons originating in cytochrome c are transferred via heme a and Cu(A) to the binuclear center formed by heme a3 and Cu(B).</text>
</comment>
<keyword evidence="11 16" id="KW-0472">Membrane</keyword>
<keyword evidence="3 14" id="KW-0813">Transport</keyword>
<dbReference type="EC" id="7.1.1.9" evidence="15"/>
<keyword evidence="8 14" id="KW-0249">Electron transport</keyword>